<proteinExistence type="predicted"/>
<feature type="compositionally biased region" description="Basic and acidic residues" evidence="1">
    <location>
        <begin position="95"/>
        <end position="104"/>
    </location>
</feature>
<keyword evidence="3" id="KW-1185">Reference proteome</keyword>
<dbReference type="RefSeq" id="XP_047845882.1">
    <property type="nucleotide sequence ID" value="XM_047989877.1"/>
</dbReference>
<gene>
    <name evidence="2" type="ORF">JDV02_008292</name>
</gene>
<dbReference type="Proteomes" id="UP000829364">
    <property type="component" value="Chromosome 8"/>
</dbReference>
<feature type="compositionally biased region" description="Low complexity" evidence="1">
    <location>
        <begin position="172"/>
        <end position="186"/>
    </location>
</feature>
<dbReference type="GeneID" id="72070240"/>
<evidence type="ECO:0000256" key="1">
    <source>
        <dbReference type="SAM" id="MobiDB-lite"/>
    </source>
</evidence>
<feature type="region of interest" description="Disordered" evidence="1">
    <location>
        <begin position="51"/>
        <end position="192"/>
    </location>
</feature>
<name>A0A9Q8VEK2_9HYPO</name>
<dbReference type="AlphaFoldDB" id="A0A9Q8VEK2"/>
<feature type="compositionally biased region" description="Polar residues" evidence="1">
    <location>
        <begin position="157"/>
        <end position="171"/>
    </location>
</feature>
<protein>
    <submittedName>
        <fullName evidence="2">Uncharacterized protein</fullName>
    </submittedName>
</protein>
<dbReference type="KEGG" id="ptkz:JDV02_008292"/>
<dbReference type="EMBL" id="CP086361">
    <property type="protein sequence ID" value="UNI22401.1"/>
    <property type="molecule type" value="Genomic_DNA"/>
</dbReference>
<feature type="compositionally biased region" description="Basic and acidic residues" evidence="1">
    <location>
        <begin position="128"/>
        <end position="139"/>
    </location>
</feature>
<accession>A0A9Q8VEK2</accession>
<evidence type="ECO:0000313" key="3">
    <source>
        <dbReference type="Proteomes" id="UP000829364"/>
    </source>
</evidence>
<sequence>MGLRAGTASQGYSYATLAACIAKADRGAERRNSRSQALTDSRRVSLDSVARARVGRRYSRDSPPPRFRAETGPPSAYTSLPSGLTVPKGIVSGSSKDRRLDAQSKAKGHHTASHQATGSKPLRHRAKREHEPRKRATDRSRRRKSTSKRSVDRQQQRRPFSLSSAQSKDTGQSSVKAKKQPQQSSKGKSKED</sequence>
<evidence type="ECO:0000313" key="2">
    <source>
        <dbReference type="EMBL" id="UNI22401.1"/>
    </source>
</evidence>
<dbReference type="OrthoDB" id="10486203at2759"/>
<dbReference type="PROSITE" id="PS51257">
    <property type="entry name" value="PROKAR_LIPOPROTEIN"/>
    <property type="match status" value="1"/>
</dbReference>
<reference evidence="2" key="1">
    <citation type="submission" date="2021-11" db="EMBL/GenBank/DDBJ databases">
        <title>Purpureocillium_takamizusanense_genome.</title>
        <authorList>
            <person name="Nguyen N.-H."/>
        </authorList>
    </citation>
    <scope>NUCLEOTIDE SEQUENCE</scope>
    <source>
        <strain evidence="2">PT3</strain>
    </source>
</reference>
<organism evidence="2 3">
    <name type="scientific">Purpureocillium takamizusanense</name>
    <dbReference type="NCBI Taxonomy" id="2060973"/>
    <lineage>
        <taxon>Eukaryota</taxon>
        <taxon>Fungi</taxon>
        <taxon>Dikarya</taxon>
        <taxon>Ascomycota</taxon>
        <taxon>Pezizomycotina</taxon>
        <taxon>Sordariomycetes</taxon>
        <taxon>Hypocreomycetidae</taxon>
        <taxon>Hypocreales</taxon>
        <taxon>Ophiocordycipitaceae</taxon>
        <taxon>Purpureocillium</taxon>
    </lineage>
</organism>